<dbReference type="EMBL" id="CP081303">
    <property type="protein sequence ID" value="QZE15012.1"/>
    <property type="molecule type" value="Genomic_DNA"/>
</dbReference>
<evidence type="ECO:0000313" key="1">
    <source>
        <dbReference type="EMBL" id="QZE15012.1"/>
    </source>
</evidence>
<reference evidence="1" key="1">
    <citation type="submission" date="2021-08" db="EMBL/GenBank/DDBJ databases">
        <title>Novel anaerobic bacterium isolated from sea squirt in East Sea, Republic of Korea.</title>
        <authorList>
            <person name="Nguyen T.H."/>
            <person name="Li Z."/>
            <person name="Lee Y.-J."/>
            <person name="Ko J."/>
            <person name="Kim S.-G."/>
        </authorList>
    </citation>
    <scope>NUCLEOTIDE SEQUENCE</scope>
    <source>
        <strain evidence="1">KCTC 25031</strain>
    </source>
</reference>
<protein>
    <submittedName>
        <fullName evidence="1">NAD-dependent epimerase</fullName>
    </submittedName>
</protein>
<name>A0AC61NQ12_9BACT</name>
<gene>
    <name evidence="1" type="ORF">K4L44_04065</name>
</gene>
<proteinExistence type="predicted"/>
<evidence type="ECO:0000313" key="2">
    <source>
        <dbReference type="Proteomes" id="UP000826212"/>
    </source>
</evidence>
<organism evidence="1 2">
    <name type="scientific">Halosquirtibacter laminarini</name>
    <dbReference type="NCBI Taxonomy" id="3374600"/>
    <lineage>
        <taxon>Bacteria</taxon>
        <taxon>Pseudomonadati</taxon>
        <taxon>Bacteroidota</taxon>
        <taxon>Bacteroidia</taxon>
        <taxon>Marinilabiliales</taxon>
        <taxon>Prolixibacteraceae</taxon>
        <taxon>Halosquirtibacter</taxon>
    </lineage>
</organism>
<keyword evidence="2" id="KW-1185">Reference proteome</keyword>
<sequence>MKILVTGAAGFIGFHLIEKLVQIPHYEIIGLDNLNDYYDTRLKYDRLKIAGIVSSEAQKENCLTKSTKYTNYQFVRTDLVDEEKLNHLFAKERFTHVVNLAAQAGVRYSIENPQAYVQSNLVGFVNILEACRHHQVKNLLYASSSSVYGGNEKVPFSEGDQVDHPVSLYAATKKSNELMAHTYSHLYGLNTIGLRFFTVYGPWGRPDMAPMLFTNAISKGEEIKIFNHGDMERDFTFISDIVDGITKLVALQDSGKNKYQIFNIGNSSPVKLMHFISTLESELGVKARKKYLPMQDGDVPRTYADTTALHHATGYQPKVKIEEGVALFVDWYKKYHQI</sequence>
<dbReference type="Proteomes" id="UP000826212">
    <property type="component" value="Chromosome"/>
</dbReference>
<accession>A0AC61NQ12</accession>